<comment type="caution">
    <text evidence="5">The sequence shown here is derived from an EMBL/GenBank/DDBJ whole genome shotgun (WGS) entry which is preliminary data.</text>
</comment>
<gene>
    <name evidence="5" type="ORF">ACFS7Y_08230</name>
</gene>
<evidence type="ECO:0000259" key="4">
    <source>
        <dbReference type="PROSITE" id="PS51677"/>
    </source>
</evidence>
<evidence type="ECO:0000256" key="1">
    <source>
        <dbReference type="ARBA" id="ARBA00022723"/>
    </source>
</evidence>
<evidence type="ECO:0000313" key="5">
    <source>
        <dbReference type="EMBL" id="MFD2967371.1"/>
    </source>
</evidence>
<proteinExistence type="predicted"/>
<keyword evidence="2 5" id="KW-0378">Hydrolase</keyword>
<dbReference type="Pfam" id="PF01522">
    <property type="entry name" value="Polysacc_deac_1"/>
    <property type="match status" value="1"/>
</dbReference>
<feature type="transmembrane region" description="Helical" evidence="3">
    <location>
        <begin position="6"/>
        <end position="33"/>
    </location>
</feature>
<dbReference type="Gene3D" id="3.20.20.370">
    <property type="entry name" value="Glycoside hydrolase/deacetylase"/>
    <property type="match status" value="1"/>
</dbReference>
<evidence type="ECO:0000256" key="3">
    <source>
        <dbReference type="SAM" id="Phobius"/>
    </source>
</evidence>
<dbReference type="GO" id="GO:0016787">
    <property type="term" value="F:hydrolase activity"/>
    <property type="evidence" value="ECO:0007669"/>
    <property type="project" value="UniProtKB-KW"/>
</dbReference>
<dbReference type="EC" id="3.-.-.-" evidence="5"/>
<dbReference type="RefSeq" id="WP_320186272.1">
    <property type="nucleotide sequence ID" value="NZ_CP138332.1"/>
</dbReference>
<organism evidence="5 6">
    <name type="scientific">Sphingobacterium bambusae</name>
    <dbReference type="NCBI Taxonomy" id="662858"/>
    <lineage>
        <taxon>Bacteria</taxon>
        <taxon>Pseudomonadati</taxon>
        <taxon>Bacteroidota</taxon>
        <taxon>Sphingobacteriia</taxon>
        <taxon>Sphingobacteriales</taxon>
        <taxon>Sphingobacteriaceae</taxon>
        <taxon>Sphingobacterium</taxon>
    </lineage>
</organism>
<dbReference type="InterPro" id="IPR011330">
    <property type="entry name" value="Glyco_hydro/deAcase_b/a-brl"/>
</dbReference>
<reference evidence="6" key="1">
    <citation type="journal article" date="2019" name="Int. J. Syst. Evol. Microbiol.">
        <title>The Global Catalogue of Microorganisms (GCM) 10K type strain sequencing project: providing services to taxonomists for standard genome sequencing and annotation.</title>
        <authorList>
            <consortium name="The Broad Institute Genomics Platform"/>
            <consortium name="The Broad Institute Genome Sequencing Center for Infectious Disease"/>
            <person name="Wu L."/>
            <person name="Ma J."/>
        </authorList>
    </citation>
    <scope>NUCLEOTIDE SEQUENCE [LARGE SCALE GENOMIC DNA]</scope>
    <source>
        <strain evidence="6">KCTC 22814</strain>
    </source>
</reference>
<evidence type="ECO:0000256" key="2">
    <source>
        <dbReference type="ARBA" id="ARBA00022801"/>
    </source>
</evidence>
<accession>A0ABW6BD60</accession>
<feature type="domain" description="NodB homology" evidence="4">
    <location>
        <begin position="53"/>
        <end position="230"/>
    </location>
</feature>
<dbReference type="PROSITE" id="PS51677">
    <property type="entry name" value="NODB"/>
    <property type="match status" value="1"/>
</dbReference>
<keyword evidence="1" id="KW-0479">Metal-binding</keyword>
<dbReference type="PANTHER" id="PTHR10587">
    <property type="entry name" value="GLYCOSYL TRANSFERASE-RELATED"/>
    <property type="match status" value="1"/>
</dbReference>
<dbReference type="InterPro" id="IPR002509">
    <property type="entry name" value="NODB_dom"/>
</dbReference>
<keyword evidence="3" id="KW-1133">Transmembrane helix</keyword>
<keyword evidence="3" id="KW-0812">Transmembrane</keyword>
<sequence>MALAFAYAIFSGSWLFFVTSLLILLGFTTWGAFDIRLGYFLRVFYRKKNPAAKQVALTFDDGPSVFTPPVLDLLRDFDFKATFFCIGKEVQHFPDIANRILSDGHTIANHTFSHTTNFGFLSTEQVIAELETCNNIISATVDRRPTFFRPPFGVTNPSVAKAVQRLGLQTIGWSNRSLDTVIKDEDRILRRVLRKLQSGDIILLHDTTQRTVNVLRKILPMLKAEGYVCVSVDDLLNLQAYEA</sequence>
<dbReference type="CDD" id="cd10917">
    <property type="entry name" value="CE4_NodB_like_6s_7s"/>
    <property type="match status" value="1"/>
</dbReference>
<dbReference type="InterPro" id="IPR050248">
    <property type="entry name" value="Polysacc_deacetylase_ArnD"/>
</dbReference>
<dbReference type="SUPFAM" id="SSF88713">
    <property type="entry name" value="Glycoside hydrolase/deacetylase"/>
    <property type="match status" value="1"/>
</dbReference>
<keyword evidence="3" id="KW-0472">Membrane</keyword>
<dbReference type="EMBL" id="JBHUPB010000006">
    <property type="protein sequence ID" value="MFD2967371.1"/>
    <property type="molecule type" value="Genomic_DNA"/>
</dbReference>
<dbReference type="PANTHER" id="PTHR10587:SF133">
    <property type="entry name" value="CHITIN DEACETYLASE 1-RELATED"/>
    <property type="match status" value="1"/>
</dbReference>
<name>A0ABW6BD60_9SPHI</name>
<keyword evidence="6" id="KW-1185">Reference proteome</keyword>
<protein>
    <submittedName>
        <fullName evidence="5">Polysaccharide deacetylase family protein</fullName>
        <ecNumber evidence="5">3.-.-.-</ecNumber>
    </submittedName>
</protein>
<evidence type="ECO:0000313" key="6">
    <source>
        <dbReference type="Proteomes" id="UP001597525"/>
    </source>
</evidence>
<dbReference type="Proteomes" id="UP001597525">
    <property type="component" value="Unassembled WGS sequence"/>
</dbReference>